<evidence type="ECO:0000256" key="2">
    <source>
        <dbReference type="ARBA" id="ARBA00022490"/>
    </source>
</evidence>
<dbReference type="PROSITE" id="PS01054">
    <property type="entry name" value="TRANSALDOLASE_1"/>
    <property type="match status" value="1"/>
</dbReference>
<dbReference type="GO" id="GO:0016832">
    <property type="term" value="F:aldehyde-lyase activity"/>
    <property type="evidence" value="ECO:0007669"/>
    <property type="project" value="InterPro"/>
</dbReference>
<evidence type="ECO:0000313" key="5">
    <source>
        <dbReference type="Proteomes" id="UP000005947"/>
    </source>
</evidence>
<dbReference type="InterPro" id="IPR033919">
    <property type="entry name" value="TSA/FSA_arc/bac"/>
</dbReference>
<dbReference type="Gene3D" id="3.20.20.70">
    <property type="entry name" value="Aldolase class I"/>
    <property type="match status" value="1"/>
</dbReference>
<dbReference type="PANTHER" id="PTHR10683:SF28">
    <property type="entry name" value="TRANSALDOLASE C"/>
    <property type="match status" value="1"/>
</dbReference>
<protein>
    <submittedName>
        <fullName evidence="4">Fructose-6-phosphate aldolase</fullName>
        <ecNumber evidence="4">4.1.2.-</ecNumber>
    </submittedName>
</protein>
<dbReference type="CDD" id="cd00956">
    <property type="entry name" value="Transaldolase_FSA"/>
    <property type="match status" value="1"/>
</dbReference>
<dbReference type="InterPro" id="IPR001585">
    <property type="entry name" value="TAL/FSA"/>
</dbReference>
<keyword evidence="4" id="KW-0456">Lyase</keyword>
<dbReference type="FunFam" id="3.20.20.70:FF:000018">
    <property type="entry name" value="Probable transaldolase"/>
    <property type="match status" value="1"/>
</dbReference>
<dbReference type="EC" id="4.1.2.-" evidence="4"/>
<name>F1T450_9ACTN</name>
<dbReference type="Pfam" id="PF00923">
    <property type="entry name" value="TAL_FSA"/>
    <property type="match status" value="1"/>
</dbReference>
<dbReference type="InterPro" id="IPR013785">
    <property type="entry name" value="Aldolase_TIM"/>
</dbReference>
<keyword evidence="5" id="KW-1185">Reference proteome</keyword>
<dbReference type="NCBIfam" id="NF009299">
    <property type="entry name" value="PRK12656.1"/>
    <property type="match status" value="1"/>
</dbReference>
<dbReference type="eggNOG" id="COG0176">
    <property type="taxonomic scope" value="Bacteria"/>
</dbReference>
<dbReference type="AlphaFoldDB" id="F1T450"/>
<dbReference type="EMBL" id="ACGK02000001">
    <property type="protein sequence ID" value="EGF23494.1"/>
    <property type="molecule type" value="Genomic_DNA"/>
</dbReference>
<dbReference type="SUPFAM" id="SSF51569">
    <property type="entry name" value="Aldolase"/>
    <property type="match status" value="1"/>
</dbReference>
<dbReference type="GeneID" id="93210056"/>
<evidence type="ECO:0000256" key="3">
    <source>
        <dbReference type="ARBA" id="ARBA00023270"/>
    </source>
</evidence>
<comment type="caution">
    <text evidence="4">The sequence shown here is derived from an EMBL/GenBank/DDBJ whole genome shotgun (WGS) entry which is preliminary data.</text>
</comment>
<dbReference type="GO" id="GO:0005975">
    <property type="term" value="P:carbohydrate metabolic process"/>
    <property type="evidence" value="ECO:0007669"/>
    <property type="project" value="InterPro"/>
</dbReference>
<reference evidence="4 5" key="1">
    <citation type="submission" date="2011-02" db="EMBL/GenBank/DDBJ databases">
        <authorList>
            <person name="Muzny D."/>
            <person name="Qin X."/>
            <person name="Buhay C."/>
            <person name="Dugan-Rocha S."/>
            <person name="Ding Y."/>
            <person name="Chen G."/>
            <person name="Hawes A."/>
            <person name="Holder M."/>
            <person name="Jhangiani S."/>
            <person name="Johnson A."/>
            <person name="Khan Z."/>
            <person name="Li Z."/>
            <person name="Liu W."/>
            <person name="Liu X."/>
            <person name="Perez L."/>
            <person name="Shen H."/>
            <person name="Wang Q."/>
            <person name="Watt J."/>
            <person name="Xi L."/>
            <person name="Xin Y."/>
            <person name="Zhou J."/>
            <person name="Deng J."/>
            <person name="Jiang H."/>
            <person name="Liu Y."/>
            <person name="Qu J."/>
            <person name="Song X.-Z."/>
            <person name="Zhang L."/>
            <person name="Villasana D."/>
            <person name="Johnson A."/>
            <person name="Liu J."/>
            <person name="Liyanage D."/>
            <person name="Lorensuhewa L."/>
            <person name="Robinson T."/>
            <person name="Song A."/>
            <person name="Song B.-B."/>
            <person name="Dinh H."/>
            <person name="Thornton R."/>
            <person name="Coyle M."/>
            <person name="Francisco L."/>
            <person name="Jackson L."/>
            <person name="Javaid M."/>
            <person name="Korchina V."/>
            <person name="Kovar C."/>
            <person name="Mata R."/>
            <person name="Mathew T."/>
            <person name="Ngo R."/>
            <person name="Nguyen L."/>
            <person name="Nguyen N."/>
            <person name="Okwuonu G."/>
            <person name="Ongeri F."/>
            <person name="Pham C."/>
            <person name="Simmons D."/>
            <person name="Wilczek-Boney K."/>
            <person name="Hale W."/>
            <person name="Jakkamsetti A."/>
            <person name="Pham P."/>
            <person name="Ruth R."/>
            <person name="San Lucas F."/>
            <person name="Warren J."/>
            <person name="Zhang J."/>
            <person name="Zhao Z."/>
            <person name="Zhou C."/>
            <person name="Zhu D."/>
            <person name="Lee S."/>
            <person name="Bess C."/>
            <person name="Blankenburg K."/>
            <person name="Forbes L."/>
            <person name="Fu Q."/>
            <person name="Gubbala S."/>
            <person name="Hirani K."/>
            <person name="Jayaseelan J.C."/>
            <person name="Lara F."/>
            <person name="Munidasa M."/>
            <person name="Palculict T."/>
            <person name="Patil S."/>
            <person name="Pu L.-L."/>
            <person name="Saada N."/>
            <person name="Tang L."/>
            <person name="Weissenberger G."/>
            <person name="Zhu Y."/>
            <person name="Hemphill L."/>
            <person name="Shang Y."/>
            <person name="Youmans B."/>
            <person name="Ayvaz T."/>
            <person name="Ross M."/>
            <person name="Santibanez J."/>
            <person name="Aqrawi P."/>
            <person name="Gross S."/>
            <person name="Joshi V."/>
            <person name="Fowler G."/>
            <person name="Nazareth L."/>
            <person name="Reid J."/>
            <person name="Worley K."/>
            <person name="Petrosino J."/>
            <person name="Highlander S."/>
            <person name="Gibbs R."/>
        </authorList>
    </citation>
    <scope>NUCLEOTIDE SEQUENCE [LARGE SCALE GENOMIC DNA]</scope>
    <source>
        <strain evidence="4 5">DSM 15829</strain>
    </source>
</reference>
<comment type="subcellular location">
    <subcellularLocation>
        <location evidence="1">Cytoplasm</location>
    </subcellularLocation>
</comment>
<evidence type="ECO:0000313" key="4">
    <source>
        <dbReference type="EMBL" id="EGF23494.1"/>
    </source>
</evidence>
<dbReference type="RefSeq" id="WP_006302617.1">
    <property type="nucleotide sequence ID" value="NZ_ACGK02000001.1"/>
</dbReference>
<evidence type="ECO:0000256" key="1">
    <source>
        <dbReference type="ARBA" id="ARBA00004496"/>
    </source>
</evidence>
<dbReference type="OrthoDB" id="9807051at2"/>
<keyword evidence="2" id="KW-0963">Cytoplasm</keyword>
<gene>
    <name evidence="4" type="ORF">HMPREF0091_10441</name>
</gene>
<sequence>MEFMLDTLNLHDIEDWARVLPLAGITSNPSIVKKEGNIDFFAQVKKVRSIIGEEPSLHAQVVATSVEGILQDARTLRENIGGNFYVKVPVSPNGLTAIKQLKKEGFRITATAIYTIFQGLLAIEAGADYLAPYYNRMENLGTDPIEVIGQLAMACSNSGAHTKILAASFKNVSQVTNALAAGAQAVTAGADIYAAGFANPSIQKAVDDFAADWQSTQGRTTI</sequence>
<accession>F1T450</accession>
<dbReference type="PANTHER" id="PTHR10683">
    <property type="entry name" value="TRANSALDOLASE"/>
    <property type="match status" value="1"/>
</dbReference>
<dbReference type="InterPro" id="IPR018225">
    <property type="entry name" value="Transaldolase_AS"/>
</dbReference>
<proteinExistence type="predicted"/>
<keyword evidence="3" id="KW-0704">Schiff base</keyword>
<dbReference type="Proteomes" id="UP000005947">
    <property type="component" value="Unassembled WGS sequence"/>
</dbReference>
<dbReference type="GO" id="GO:0005737">
    <property type="term" value="C:cytoplasm"/>
    <property type="evidence" value="ECO:0007669"/>
    <property type="project" value="UniProtKB-SubCell"/>
</dbReference>
<organism evidence="4 5">
    <name type="scientific">Fannyhessea vaginae DSM 15829</name>
    <dbReference type="NCBI Taxonomy" id="525256"/>
    <lineage>
        <taxon>Bacteria</taxon>
        <taxon>Bacillati</taxon>
        <taxon>Actinomycetota</taxon>
        <taxon>Coriobacteriia</taxon>
        <taxon>Coriobacteriales</taxon>
        <taxon>Atopobiaceae</taxon>
        <taxon>Fannyhessea</taxon>
    </lineage>
</organism>